<dbReference type="RefSeq" id="WP_056969362.1">
    <property type="nucleotide sequence ID" value="NZ_AYZK01000003.1"/>
</dbReference>
<keyword evidence="1 3" id="KW-0378">Hydrolase</keyword>
<feature type="domain" description="AB hydrolase-1" evidence="2">
    <location>
        <begin position="20"/>
        <end position="121"/>
    </location>
</feature>
<dbReference type="GO" id="GO:0016787">
    <property type="term" value="F:hydrolase activity"/>
    <property type="evidence" value="ECO:0007669"/>
    <property type="project" value="UniProtKB-KW"/>
</dbReference>
<dbReference type="InterPro" id="IPR029058">
    <property type="entry name" value="AB_hydrolase_fold"/>
</dbReference>
<dbReference type="PANTHER" id="PTHR43798:SF31">
    <property type="entry name" value="AB HYDROLASE SUPERFAMILY PROTEIN YCLE"/>
    <property type="match status" value="1"/>
</dbReference>
<dbReference type="InterPro" id="IPR000073">
    <property type="entry name" value="AB_hydrolase_1"/>
</dbReference>
<comment type="caution">
    <text evidence="3">The sequence shown here is derived from an EMBL/GenBank/DDBJ whole genome shotgun (WGS) entry which is preliminary data.</text>
</comment>
<reference evidence="3 4" key="1">
    <citation type="journal article" date="2015" name="Genome Announc.">
        <title>Expanding the biotechnology potential of lactobacilli through comparative genomics of 213 strains and associated genera.</title>
        <authorList>
            <person name="Sun Z."/>
            <person name="Harris H.M."/>
            <person name="McCann A."/>
            <person name="Guo C."/>
            <person name="Argimon S."/>
            <person name="Zhang W."/>
            <person name="Yang X."/>
            <person name="Jeffery I.B."/>
            <person name="Cooney J.C."/>
            <person name="Kagawa T.F."/>
            <person name="Liu W."/>
            <person name="Song Y."/>
            <person name="Salvetti E."/>
            <person name="Wrobel A."/>
            <person name="Rasinkangas P."/>
            <person name="Parkhill J."/>
            <person name="Rea M.C."/>
            <person name="O'Sullivan O."/>
            <person name="Ritari J."/>
            <person name="Douillard F.P."/>
            <person name="Paul Ross R."/>
            <person name="Yang R."/>
            <person name="Briner A.E."/>
            <person name="Felis G.E."/>
            <person name="de Vos W.M."/>
            <person name="Barrangou R."/>
            <person name="Klaenhammer T.R."/>
            <person name="Caufield P.W."/>
            <person name="Cui Y."/>
            <person name="Zhang H."/>
            <person name="O'Toole P.W."/>
        </authorList>
    </citation>
    <scope>NUCLEOTIDE SEQUENCE [LARGE SCALE GENOMIC DNA]</scope>
    <source>
        <strain evidence="3 4">DSM 22698</strain>
    </source>
</reference>
<dbReference type="Proteomes" id="UP000051789">
    <property type="component" value="Unassembled WGS sequence"/>
</dbReference>
<evidence type="ECO:0000313" key="3">
    <source>
        <dbReference type="EMBL" id="KRM87194.1"/>
    </source>
</evidence>
<proteinExistence type="predicted"/>
<dbReference type="EMBL" id="AYZK01000003">
    <property type="protein sequence ID" value="KRM87194.1"/>
    <property type="molecule type" value="Genomic_DNA"/>
</dbReference>
<organism evidence="3 4">
    <name type="scientific">Lacticaseibacillus thailandensis DSM 22698 = JCM 13996</name>
    <dbReference type="NCBI Taxonomy" id="1423810"/>
    <lineage>
        <taxon>Bacteria</taxon>
        <taxon>Bacillati</taxon>
        <taxon>Bacillota</taxon>
        <taxon>Bacilli</taxon>
        <taxon>Lactobacillales</taxon>
        <taxon>Lactobacillaceae</taxon>
        <taxon>Lacticaseibacillus</taxon>
    </lineage>
</organism>
<sequence>MYLTVNHTTLYYTQHGHGHPLILLHGNGTSHAIFADLIPQLAPNFTVYALDARDHGQSSTTDYISYQLMATDVRDFIQTLNLRAPTVIGVGDGGISALLVASAHPTIIGRLILAGVHTQPRDLRLRKRIALAADYFSRPRKKLGLQMWGPHITNEQLARVSAPTLILAGAQGDIHLRAARHLAAGIPDAHLRLVAHANHMSYIEDTDRFYSLIHAFLQA</sequence>
<protein>
    <submittedName>
        <fullName evidence="3">Alpha beta superfamily hydrolase</fullName>
    </submittedName>
</protein>
<dbReference type="PANTHER" id="PTHR43798">
    <property type="entry name" value="MONOACYLGLYCEROL LIPASE"/>
    <property type="match status" value="1"/>
</dbReference>
<dbReference type="AlphaFoldDB" id="A0A0R2C743"/>
<gene>
    <name evidence="3" type="ORF">FD19_GL001348</name>
</gene>
<name>A0A0R2C743_9LACO</name>
<dbReference type="STRING" id="1423810.FD19_GL001348"/>
<dbReference type="GO" id="GO:0016020">
    <property type="term" value="C:membrane"/>
    <property type="evidence" value="ECO:0007669"/>
    <property type="project" value="TreeGrafter"/>
</dbReference>
<accession>A0A0R2C743</accession>
<evidence type="ECO:0000256" key="1">
    <source>
        <dbReference type="ARBA" id="ARBA00022801"/>
    </source>
</evidence>
<dbReference type="Gene3D" id="3.40.50.1820">
    <property type="entry name" value="alpha/beta hydrolase"/>
    <property type="match status" value="2"/>
</dbReference>
<keyword evidence="4" id="KW-1185">Reference proteome</keyword>
<evidence type="ECO:0000259" key="2">
    <source>
        <dbReference type="Pfam" id="PF00561"/>
    </source>
</evidence>
<dbReference type="PATRIC" id="fig|1423810.4.peg.1384"/>
<evidence type="ECO:0000313" key="4">
    <source>
        <dbReference type="Proteomes" id="UP000051789"/>
    </source>
</evidence>
<dbReference type="Pfam" id="PF00561">
    <property type="entry name" value="Abhydrolase_1"/>
    <property type="match status" value="1"/>
</dbReference>
<dbReference type="InterPro" id="IPR050266">
    <property type="entry name" value="AB_hydrolase_sf"/>
</dbReference>
<dbReference type="SUPFAM" id="SSF53474">
    <property type="entry name" value="alpha/beta-Hydrolases"/>
    <property type="match status" value="1"/>
</dbReference>